<dbReference type="InterPro" id="IPR029058">
    <property type="entry name" value="AB_hydrolase_fold"/>
</dbReference>
<dbReference type="EMBL" id="JAASQP010000001">
    <property type="protein sequence ID" value="NIJ25037.1"/>
    <property type="molecule type" value="Genomic_DNA"/>
</dbReference>
<dbReference type="RefSeq" id="WP_140047504.1">
    <property type="nucleotide sequence ID" value="NZ_BAAAEV010000001.1"/>
</dbReference>
<protein>
    <submittedName>
        <fullName evidence="1">Uncharacterized protein</fullName>
    </submittedName>
</protein>
<dbReference type="Proteomes" id="UP000788153">
    <property type="component" value="Unassembled WGS sequence"/>
</dbReference>
<name>A0ABX0U8A8_9SPHN</name>
<sequence>MIETYDWAGGSEACLRFGPDDGPVVVAALPLFEEANRTRAFTVAILRALGEHDVGALLPDLPGTGESLLATEHATLADWRAAYASAVKTAGYPAFAFAIRGGALIDCSAAVEGRYHFAPANGSAIVRELVRARQASAREDGDAFDPAMLDEAGAPIELAGNRLSRTLIAELKVAEPATTLRRVVRLESDAQPADRKLPGAPLWRRAEPDTDGPLAALIAADIADWVHACGA</sequence>
<accession>A0ABX0U8A8</accession>
<keyword evidence="2" id="KW-1185">Reference proteome</keyword>
<comment type="caution">
    <text evidence="1">The sequence shown here is derived from an EMBL/GenBank/DDBJ whole genome shotgun (WGS) entry which is preliminary data.</text>
</comment>
<evidence type="ECO:0000313" key="1">
    <source>
        <dbReference type="EMBL" id="NIJ25037.1"/>
    </source>
</evidence>
<proteinExistence type="predicted"/>
<organism evidence="1 2">
    <name type="scientific">Sphingomonas japonica</name>
    <dbReference type="NCBI Taxonomy" id="511662"/>
    <lineage>
        <taxon>Bacteria</taxon>
        <taxon>Pseudomonadati</taxon>
        <taxon>Pseudomonadota</taxon>
        <taxon>Alphaproteobacteria</taxon>
        <taxon>Sphingomonadales</taxon>
        <taxon>Sphingomonadaceae</taxon>
        <taxon>Sphingomonas</taxon>
    </lineage>
</organism>
<evidence type="ECO:0000313" key="2">
    <source>
        <dbReference type="Proteomes" id="UP000788153"/>
    </source>
</evidence>
<reference evidence="1 2" key="1">
    <citation type="submission" date="2020-03" db="EMBL/GenBank/DDBJ databases">
        <title>Genomic Encyclopedia of Type Strains, Phase IV (KMG-IV): sequencing the most valuable type-strain genomes for metagenomic binning, comparative biology and taxonomic classification.</title>
        <authorList>
            <person name="Goeker M."/>
        </authorList>
    </citation>
    <scope>NUCLEOTIDE SEQUENCE [LARGE SCALE GENOMIC DNA]</scope>
    <source>
        <strain evidence="1 2">DSM 22753</strain>
    </source>
</reference>
<gene>
    <name evidence="1" type="ORF">FHT01_002579</name>
</gene>
<dbReference type="SUPFAM" id="SSF53474">
    <property type="entry name" value="alpha/beta-Hydrolases"/>
    <property type="match status" value="1"/>
</dbReference>